<organism evidence="2 3">
    <name type="scientific">Nocardia cyriacigeorgica</name>
    <dbReference type="NCBI Taxonomy" id="135487"/>
    <lineage>
        <taxon>Bacteria</taxon>
        <taxon>Bacillati</taxon>
        <taxon>Actinomycetota</taxon>
        <taxon>Actinomycetes</taxon>
        <taxon>Mycobacteriales</taxon>
        <taxon>Nocardiaceae</taxon>
        <taxon>Nocardia</taxon>
    </lineage>
</organism>
<dbReference type="EMBL" id="VBUU01000016">
    <property type="protein sequence ID" value="TLG08852.1"/>
    <property type="molecule type" value="Genomic_DNA"/>
</dbReference>
<feature type="compositionally biased region" description="Basic and acidic residues" evidence="1">
    <location>
        <begin position="155"/>
        <end position="167"/>
    </location>
</feature>
<gene>
    <name evidence="2" type="ORF">FEK35_16905</name>
</gene>
<dbReference type="OrthoDB" id="4566856at2"/>
<protein>
    <submittedName>
        <fullName evidence="2">Uncharacterized protein</fullName>
    </submittedName>
</protein>
<feature type="compositionally biased region" description="Polar residues" evidence="1">
    <location>
        <begin position="39"/>
        <end position="49"/>
    </location>
</feature>
<sequence>MTVASCIRNRHSGGANDEGAANSSRAAQRRRPAADLSASGDTESSQNIPPISGGRVVAGWTAHTAAGNRQRGWKGDDGRYHHQAQQVQGQSWWRSGRWQRLHDAMRDVRPAVIVDVGENLVILSVDCVMVSIDGKRDRSIRMCVIFEKPAIDQRRDQQHCDQQHCDQQHQQGAAPP</sequence>
<name>A0A5R8PC50_9NOCA</name>
<feature type="region of interest" description="Disordered" evidence="1">
    <location>
        <begin position="1"/>
        <end position="54"/>
    </location>
</feature>
<reference evidence="2 3" key="1">
    <citation type="submission" date="2019-05" db="EMBL/GenBank/DDBJ databases">
        <title>Genomes sequences of two Nocardia cyriacigeorgica environmental isolates, type strains Nocardia asteroides ATCC 19247 and Nocardia cyriacigeorgica DSM 44484.</title>
        <authorList>
            <person name="Vautrin F."/>
            <person name="Bergeron E."/>
            <person name="Dubost A."/>
            <person name="Abrouk D."/>
            <person name="Rodriguez Nava V."/>
            <person name="Pujic P."/>
        </authorList>
    </citation>
    <scope>NUCLEOTIDE SEQUENCE [LARGE SCALE GENOMIC DNA]</scope>
    <source>
        <strain evidence="2 3">EML 1456</strain>
    </source>
</reference>
<evidence type="ECO:0000313" key="3">
    <source>
        <dbReference type="Proteomes" id="UP000308349"/>
    </source>
</evidence>
<evidence type="ECO:0000256" key="1">
    <source>
        <dbReference type="SAM" id="MobiDB-lite"/>
    </source>
</evidence>
<proteinExistence type="predicted"/>
<accession>A0A5R8PC50</accession>
<feature type="region of interest" description="Disordered" evidence="1">
    <location>
        <begin position="155"/>
        <end position="176"/>
    </location>
</feature>
<dbReference type="RefSeq" id="WP_138456965.1">
    <property type="nucleotide sequence ID" value="NZ_VBUU01000016.1"/>
</dbReference>
<dbReference type="Proteomes" id="UP000308349">
    <property type="component" value="Unassembled WGS sequence"/>
</dbReference>
<evidence type="ECO:0000313" key="2">
    <source>
        <dbReference type="EMBL" id="TLG08852.1"/>
    </source>
</evidence>
<dbReference type="AlphaFoldDB" id="A0A5R8PC50"/>
<comment type="caution">
    <text evidence="2">The sequence shown here is derived from an EMBL/GenBank/DDBJ whole genome shotgun (WGS) entry which is preliminary data.</text>
</comment>